<name>A0A2H3DUB5_ARMGA</name>
<accession>A0A2H3DUB5</accession>
<keyword evidence="2" id="KW-1185">Reference proteome</keyword>
<evidence type="ECO:0000313" key="1">
    <source>
        <dbReference type="EMBL" id="PBK98811.1"/>
    </source>
</evidence>
<dbReference type="OrthoDB" id="2133190at2759"/>
<dbReference type="AlphaFoldDB" id="A0A2H3DUB5"/>
<sequence length="109" mass="11980">MYQLSTHLPWFSATAGELSTLAMLSYPVAKRHVATICEATKRGGSITRAYDRLVLGSVGVYEAVSRLKAARTRAEWDRYTPVGIAACTLVLERIKAHLENIFVESVVPA</sequence>
<gene>
    <name evidence="1" type="ORF">ARMGADRAFT_1075617</name>
</gene>
<organism evidence="1 2">
    <name type="scientific">Armillaria gallica</name>
    <name type="common">Bulbous honey fungus</name>
    <name type="synonym">Armillaria bulbosa</name>
    <dbReference type="NCBI Taxonomy" id="47427"/>
    <lineage>
        <taxon>Eukaryota</taxon>
        <taxon>Fungi</taxon>
        <taxon>Dikarya</taxon>
        <taxon>Basidiomycota</taxon>
        <taxon>Agaricomycotina</taxon>
        <taxon>Agaricomycetes</taxon>
        <taxon>Agaricomycetidae</taxon>
        <taxon>Agaricales</taxon>
        <taxon>Marasmiineae</taxon>
        <taxon>Physalacriaceae</taxon>
        <taxon>Armillaria</taxon>
    </lineage>
</organism>
<dbReference type="InParanoid" id="A0A2H3DUB5"/>
<protein>
    <submittedName>
        <fullName evidence="1">Uncharacterized protein</fullName>
    </submittedName>
</protein>
<dbReference type="EMBL" id="KZ293648">
    <property type="protein sequence ID" value="PBK98811.1"/>
    <property type="molecule type" value="Genomic_DNA"/>
</dbReference>
<evidence type="ECO:0000313" key="2">
    <source>
        <dbReference type="Proteomes" id="UP000217790"/>
    </source>
</evidence>
<reference evidence="2" key="1">
    <citation type="journal article" date="2017" name="Nat. Ecol. Evol.">
        <title>Genome expansion and lineage-specific genetic innovations in the forest pathogenic fungi Armillaria.</title>
        <authorList>
            <person name="Sipos G."/>
            <person name="Prasanna A.N."/>
            <person name="Walter M.C."/>
            <person name="O'Connor E."/>
            <person name="Balint B."/>
            <person name="Krizsan K."/>
            <person name="Kiss B."/>
            <person name="Hess J."/>
            <person name="Varga T."/>
            <person name="Slot J."/>
            <person name="Riley R."/>
            <person name="Boka B."/>
            <person name="Rigling D."/>
            <person name="Barry K."/>
            <person name="Lee J."/>
            <person name="Mihaltcheva S."/>
            <person name="LaButti K."/>
            <person name="Lipzen A."/>
            <person name="Waldron R."/>
            <person name="Moloney N.M."/>
            <person name="Sperisen C."/>
            <person name="Kredics L."/>
            <person name="Vagvoelgyi C."/>
            <person name="Patrignani A."/>
            <person name="Fitzpatrick D."/>
            <person name="Nagy I."/>
            <person name="Doyle S."/>
            <person name="Anderson J.B."/>
            <person name="Grigoriev I.V."/>
            <person name="Gueldener U."/>
            <person name="Muensterkoetter M."/>
            <person name="Nagy L.G."/>
        </authorList>
    </citation>
    <scope>NUCLEOTIDE SEQUENCE [LARGE SCALE GENOMIC DNA]</scope>
    <source>
        <strain evidence="2">Ar21-2</strain>
    </source>
</reference>
<dbReference type="Proteomes" id="UP000217790">
    <property type="component" value="Unassembled WGS sequence"/>
</dbReference>
<dbReference type="STRING" id="47427.A0A2H3DUB5"/>
<proteinExistence type="predicted"/>